<evidence type="ECO:0000313" key="14">
    <source>
        <dbReference type="Proteomes" id="UP001057702"/>
    </source>
</evidence>
<evidence type="ECO:0000256" key="10">
    <source>
        <dbReference type="ARBA" id="ARBA00031323"/>
    </source>
</evidence>
<proteinExistence type="inferred from homology"/>
<dbReference type="Pfam" id="PF01135">
    <property type="entry name" value="PCMT"/>
    <property type="match status" value="1"/>
</dbReference>
<evidence type="ECO:0000256" key="3">
    <source>
        <dbReference type="ARBA" id="ARBA00011890"/>
    </source>
</evidence>
<evidence type="ECO:0000256" key="8">
    <source>
        <dbReference type="ARBA" id="ARBA00022691"/>
    </source>
</evidence>
<evidence type="ECO:0000256" key="7">
    <source>
        <dbReference type="ARBA" id="ARBA00022679"/>
    </source>
</evidence>
<dbReference type="GO" id="GO:0032259">
    <property type="term" value="P:methylation"/>
    <property type="evidence" value="ECO:0007669"/>
    <property type="project" value="UniProtKB-KW"/>
</dbReference>
<evidence type="ECO:0000256" key="5">
    <source>
        <dbReference type="ARBA" id="ARBA00022490"/>
    </source>
</evidence>
<dbReference type="EC" id="2.1.1.77" evidence="3"/>
<evidence type="ECO:0000313" key="13">
    <source>
        <dbReference type="EMBL" id="MCQ4081862.1"/>
    </source>
</evidence>
<comment type="similarity">
    <text evidence="2">Belongs to the methyltransferase superfamily. L-isoaspartyl/D-aspartyl protein methyltransferase family.</text>
</comment>
<dbReference type="InterPro" id="IPR029063">
    <property type="entry name" value="SAM-dependent_MTases_sf"/>
</dbReference>
<feature type="region of interest" description="Disordered" evidence="12">
    <location>
        <begin position="222"/>
        <end position="253"/>
    </location>
</feature>
<protein>
    <recommendedName>
        <fullName evidence="4">Protein-L-isoaspartate O-methyltransferase</fullName>
        <ecNumber evidence="3">2.1.1.77</ecNumber>
    </recommendedName>
    <alternativeName>
        <fullName evidence="11">L-isoaspartyl protein carboxyl methyltransferase</fullName>
    </alternativeName>
    <alternativeName>
        <fullName evidence="9">Protein L-isoaspartyl methyltransferase</fullName>
    </alternativeName>
    <alternativeName>
        <fullName evidence="10">Protein-beta-aspartate methyltransferase</fullName>
    </alternativeName>
</protein>
<dbReference type="PANTHER" id="PTHR11579">
    <property type="entry name" value="PROTEIN-L-ISOASPARTATE O-METHYLTRANSFERASE"/>
    <property type="match status" value="1"/>
</dbReference>
<name>A0ABT1PZ96_9ACTN</name>
<keyword evidence="6 13" id="KW-0489">Methyltransferase</keyword>
<accession>A0ABT1PZ96</accession>
<feature type="compositionally biased region" description="Basic and acidic residues" evidence="12">
    <location>
        <begin position="222"/>
        <end position="235"/>
    </location>
</feature>
<keyword evidence="5" id="KW-0963">Cytoplasm</keyword>
<dbReference type="PANTHER" id="PTHR11579:SF0">
    <property type="entry name" value="PROTEIN-L-ISOASPARTATE(D-ASPARTATE) O-METHYLTRANSFERASE"/>
    <property type="match status" value="1"/>
</dbReference>
<dbReference type="Proteomes" id="UP001057702">
    <property type="component" value="Unassembled WGS sequence"/>
</dbReference>
<evidence type="ECO:0000256" key="6">
    <source>
        <dbReference type="ARBA" id="ARBA00022603"/>
    </source>
</evidence>
<evidence type="ECO:0000256" key="9">
    <source>
        <dbReference type="ARBA" id="ARBA00030757"/>
    </source>
</evidence>
<keyword evidence="14" id="KW-1185">Reference proteome</keyword>
<organism evidence="13 14">
    <name type="scientific">Streptomyces humicola</name>
    <dbReference type="NCBI Taxonomy" id="2953240"/>
    <lineage>
        <taxon>Bacteria</taxon>
        <taxon>Bacillati</taxon>
        <taxon>Actinomycetota</taxon>
        <taxon>Actinomycetes</taxon>
        <taxon>Kitasatosporales</taxon>
        <taxon>Streptomycetaceae</taxon>
        <taxon>Streptomyces</taxon>
    </lineage>
</organism>
<comment type="caution">
    <text evidence="13">The sequence shown here is derived from an EMBL/GenBank/DDBJ whole genome shotgun (WGS) entry which is preliminary data.</text>
</comment>
<sequence>MLTDPHWRRAFAEVPRHLFVPSYYRPGRSGRGHTLLTRDDPDPAGRARWLAGTYEDVPLITRLRAGALVSSSSQPSLMAMMLEALEVSEGQTVLEIGAGTGYNAALLAHRLGACAVTTVDLDGDIANAARERLAAAGYADVTVVTGDGTQGCPYRAPFDRIMATCELTSVPAPWLRQCRPGGLVIAPVAGGLVVLRVADAAHAEGRFLRTPAYFVALRRPGREPEVAQEPSREPDDAGTGGGQDERVRRTGTPPWVLDNDDFRFVMSLMLADTAVTRAFGGRGATLVAADGSRAHVGSDGSVRIHGPRDLWAGVERAHDLWQREGRPRRERFGLTVDGIRQRAWLDEPDGRYVWDLARSVTRGAA</sequence>
<keyword evidence="8" id="KW-0949">S-adenosyl-L-methionine</keyword>
<dbReference type="GO" id="GO:0008168">
    <property type="term" value="F:methyltransferase activity"/>
    <property type="evidence" value="ECO:0007669"/>
    <property type="project" value="UniProtKB-KW"/>
</dbReference>
<comment type="subcellular location">
    <subcellularLocation>
        <location evidence="1">Cytoplasm</location>
    </subcellularLocation>
</comment>
<evidence type="ECO:0000256" key="2">
    <source>
        <dbReference type="ARBA" id="ARBA00005369"/>
    </source>
</evidence>
<evidence type="ECO:0000256" key="4">
    <source>
        <dbReference type="ARBA" id="ARBA00013346"/>
    </source>
</evidence>
<keyword evidence="7" id="KW-0808">Transferase</keyword>
<evidence type="ECO:0000256" key="11">
    <source>
        <dbReference type="ARBA" id="ARBA00031350"/>
    </source>
</evidence>
<gene>
    <name evidence="13" type="ORF">NGB36_14905</name>
</gene>
<evidence type="ECO:0000256" key="1">
    <source>
        <dbReference type="ARBA" id="ARBA00004496"/>
    </source>
</evidence>
<dbReference type="Gene3D" id="3.40.50.150">
    <property type="entry name" value="Vaccinia Virus protein VP39"/>
    <property type="match status" value="1"/>
</dbReference>
<reference evidence="13" key="1">
    <citation type="submission" date="2022-06" db="EMBL/GenBank/DDBJ databases">
        <title>Draft genome sequence of Streptomyces sp. RB6PN25 isolated from peat swamp forest in Thailand.</title>
        <authorList>
            <person name="Duangmal K."/>
            <person name="Klaysubun C."/>
        </authorList>
    </citation>
    <scope>NUCLEOTIDE SEQUENCE</scope>
    <source>
        <strain evidence="13">RB6PN25</strain>
    </source>
</reference>
<evidence type="ECO:0000256" key="12">
    <source>
        <dbReference type="SAM" id="MobiDB-lite"/>
    </source>
</evidence>
<dbReference type="CDD" id="cd02440">
    <property type="entry name" value="AdoMet_MTases"/>
    <property type="match status" value="1"/>
</dbReference>
<dbReference type="InterPro" id="IPR000682">
    <property type="entry name" value="PCMT"/>
</dbReference>
<dbReference type="EMBL" id="JANFNG010000010">
    <property type="protein sequence ID" value="MCQ4081862.1"/>
    <property type="molecule type" value="Genomic_DNA"/>
</dbReference>
<dbReference type="SUPFAM" id="SSF53335">
    <property type="entry name" value="S-adenosyl-L-methionine-dependent methyltransferases"/>
    <property type="match status" value="1"/>
</dbReference>